<keyword evidence="3" id="KW-1185">Reference proteome</keyword>
<evidence type="ECO:0000256" key="1">
    <source>
        <dbReference type="SAM" id="SignalP"/>
    </source>
</evidence>
<accession>A0ABR0F5D0</accession>
<dbReference type="EMBL" id="JAXOVC010000001">
    <property type="protein sequence ID" value="KAK4508540.1"/>
    <property type="molecule type" value="Genomic_DNA"/>
</dbReference>
<reference evidence="2 3" key="1">
    <citation type="journal article" date="2023" name="G3 (Bethesda)">
        <title>A chromosome-level genome assembly of Zasmidium syzygii isolated from banana leaves.</title>
        <authorList>
            <person name="van Westerhoven A.C."/>
            <person name="Mehrabi R."/>
            <person name="Talebi R."/>
            <person name="Steentjes M.B.F."/>
            <person name="Corcolon B."/>
            <person name="Chong P.A."/>
            <person name="Kema G.H.J."/>
            <person name="Seidl M.F."/>
        </authorList>
    </citation>
    <scope>NUCLEOTIDE SEQUENCE [LARGE SCALE GENOMIC DNA]</scope>
    <source>
        <strain evidence="2 3">P124</strain>
    </source>
</reference>
<protein>
    <submittedName>
        <fullName evidence="2">Uncharacterized protein</fullName>
    </submittedName>
</protein>
<evidence type="ECO:0000313" key="3">
    <source>
        <dbReference type="Proteomes" id="UP001305779"/>
    </source>
</evidence>
<feature type="signal peptide" evidence="1">
    <location>
        <begin position="1"/>
        <end position="19"/>
    </location>
</feature>
<name>A0ABR0F5D0_ZASCE</name>
<evidence type="ECO:0000313" key="2">
    <source>
        <dbReference type="EMBL" id="KAK4508540.1"/>
    </source>
</evidence>
<feature type="chain" id="PRO_5045397196" evidence="1">
    <location>
        <begin position="20"/>
        <end position="127"/>
    </location>
</feature>
<keyword evidence="1" id="KW-0732">Signal</keyword>
<gene>
    <name evidence="2" type="ORF">PRZ48_002279</name>
</gene>
<dbReference type="Proteomes" id="UP001305779">
    <property type="component" value="Unassembled WGS sequence"/>
</dbReference>
<proteinExistence type="predicted"/>
<organism evidence="2 3">
    <name type="scientific">Zasmidium cellare</name>
    <name type="common">Wine cellar mold</name>
    <name type="synonym">Racodium cellare</name>
    <dbReference type="NCBI Taxonomy" id="395010"/>
    <lineage>
        <taxon>Eukaryota</taxon>
        <taxon>Fungi</taxon>
        <taxon>Dikarya</taxon>
        <taxon>Ascomycota</taxon>
        <taxon>Pezizomycotina</taxon>
        <taxon>Dothideomycetes</taxon>
        <taxon>Dothideomycetidae</taxon>
        <taxon>Mycosphaerellales</taxon>
        <taxon>Mycosphaerellaceae</taxon>
        <taxon>Zasmidium</taxon>
    </lineage>
</organism>
<comment type="caution">
    <text evidence="2">The sequence shown here is derived from an EMBL/GenBank/DDBJ whole genome shotgun (WGS) entry which is preliminary data.</text>
</comment>
<sequence length="127" mass="13602">MQSIIFATLFAGVALATEAIYLSNGQDSYTPCGSQNYDNGQGPSDTASVGGCGYEHWEGQTVSGTFSSGTSFTVNLDSGAQYYSVGQYAGYGSNSYGTGFDCFRDNDRQLYCNQGGCYNSIYYCKQT</sequence>